<sequence>MDEGRVDRETACPFLLRLFFRTGGHHSSNDYPASDVVPSDELQLYTWEDCTLRELADLIKEQRPQIRRPRCELSFAIVYPDRQGRAVVKEVGRLWVQTSSSRSTVDDTRTLHSLRFQTGDYVDVAVLGLD</sequence>
<dbReference type="PANTHER" id="PTHR13082:SF0">
    <property type="entry name" value="HISTONE DEACETYLASE COMPLEX SUBUNIT SAP18"/>
    <property type="match status" value="1"/>
</dbReference>
<proteinExistence type="inferred from homology"/>
<keyword evidence="3" id="KW-1185">Reference proteome</keyword>
<dbReference type="InterPro" id="IPR010516">
    <property type="entry name" value="SAP18"/>
</dbReference>
<reference evidence="2" key="1">
    <citation type="submission" date="2023-01" db="EMBL/GenBank/DDBJ databases">
        <title>Metagenome sequencing of chrysophaentin producing Chrysophaeum taylorii.</title>
        <authorList>
            <person name="Davison J."/>
            <person name="Bewley C."/>
        </authorList>
    </citation>
    <scope>NUCLEOTIDE SEQUENCE</scope>
    <source>
        <strain evidence="2">NIES-1699</strain>
    </source>
</reference>
<dbReference type="GO" id="GO:0005634">
    <property type="term" value="C:nucleus"/>
    <property type="evidence" value="ECO:0007669"/>
    <property type="project" value="TreeGrafter"/>
</dbReference>
<evidence type="ECO:0008006" key="4">
    <source>
        <dbReference type="Google" id="ProtNLM"/>
    </source>
</evidence>
<evidence type="ECO:0000313" key="3">
    <source>
        <dbReference type="Proteomes" id="UP001230188"/>
    </source>
</evidence>
<dbReference type="EMBL" id="JAQMWT010000389">
    <property type="protein sequence ID" value="KAJ8602182.1"/>
    <property type="molecule type" value="Genomic_DNA"/>
</dbReference>
<dbReference type="Pfam" id="PF06487">
    <property type="entry name" value="SAP18"/>
    <property type="match status" value="1"/>
</dbReference>
<gene>
    <name evidence="2" type="ORF">CTAYLR_003514</name>
</gene>
<dbReference type="GO" id="GO:0003714">
    <property type="term" value="F:transcription corepressor activity"/>
    <property type="evidence" value="ECO:0007669"/>
    <property type="project" value="TreeGrafter"/>
</dbReference>
<protein>
    <recommendedName>
        <fullName evidence="4">Histone deacetylase complex subunit SAP18</fullName>
    </recommendedName>
</protein>
<comment type="caution">
    <text evidence="2">The sequence shown here is derived from an EMBL/GenBank/DDBJ whole genome shotgun (WGS) entry which is preliminary data.</text>
</comment>
<organism evidence="2 3">
    <name type="scientific">Chrysophaeum taylorii</name>
    <dbReference type="NCBI Taxonomy" id="2483200"/>
    <lineage>
        <taxon>Eukaryota</taxon>
        <taxon>Sar</taxon>
        <taxon>Stramenopiles</taxon>
        <taxon>Ochrophyta</taxon>
        <taxon>Pelagophyceae</taxon>
        <taxon>Pelagomonadales</taxon>
        <taxon>Pelagomonadaceae</taxon>
        <taxon>Chrysophaeum</taxon>
    </lineage>
</organism>
<dbReference type="Proteomes" id="UP001230188">
    <property type="component" value="Unassembled WGS sequence"/>
</dbReference>
<dbReference type="Gene3D" id="3.10.20.550">
    <property type="entry name" value="ASAP complex, SAP18 subunit"/>
    <property type="match status" value="1"/>
</dbReference>
<comment type="similarity">
    <text evidence="1">Belongs to the SAP18 family.</text>
</comment>
<accession>A0AAD7UDV3</accession>
<dbReference type="PANTHER" id="PTHR13082">
    <property type="entry name" value="SAP18"/>
    <property type="match status" value="1"/>
</dbReference>
<evidence type="ECO:0000313" key="2">
    <source>
        <dbReference type="EMBL" id="KAJ8602182.1"/>
    </source>
</evidence>
<dbReference type="AlphaFoldDB" id="A0AAD7UDV3"/>
<evidence type="ECO:0000256" key="1">
    <source>
        <dbReference type="ARBA" id="ARBA00009143"/>
    </source>
</evidence>
<dbReference type="InterPro" id="IPR042534">
    <property type="entry name" value="SAP18_sf"/>
</dbReference>
<name>A0AAD7UDV3_9STRA</name>